<feature type="short sequence motif" description="TonB C-terminal box" evidence="10">
    <location>
        <begin position="700"/>
        <end position="717"/>
    </location>
</feature>
<protein>
    <submittedName>
        <fullName evidence="15">TonB-dependent receptor</fullName>
    </submittedName>
</protein>
<dbReference type="AlphaFoldDB" id="A0A917GRI5"/>
<evidence type="ECO:0000256" key="5">
    <source>
        <dbReference type="ARBA" id="ARBA00022729"/>
    </source>
</evidence>
<evidence type="ECO:0000256" key="3">
    <source>
        <dbReference type="ARBA" id="ARBA00022452"/>
    </source>
</evidence>
<dbReference type="InterPro" id="IPR039426">
    <property type="entry name" value="TonB-dep_rcpt-like"/>
</dbReference>
<keyword evidence="2 9" id="KW-0813">Transport</keyword>
<comment type="subcellular location">
    <subcellularLocation>
        <location evidence="1 9">Cell outer membrane</location>
        <topology evidence="1 9">Multi-pass membrane protein</topology>
    </subcellularLocation>
</comment>
<dbReference type="Pfam" id="PF00593">
    <property type="entry name" value="TonB_dep_Rec_b-barrel"/>
    <property type="match status" value="1"/>
</dbReference>
<keyword evidence="16" id="KW-1185">Reference proteome</keyword>
<gene>
    <name evidence="15" type="ORF">GCM10011403_10380</name>
</gene>
<accession>A0A917GRI5</accession>
<evidence type="ECO:0000256" key="1">
    <source>
        <dbReference type="ARBA" id="ARBA00004571"/>
    </source>
</evidence>
<evidence type="ECO:0000256" key="9">
    <source>
        <dbReference type="PROSITE-ProRule" id="PRU01360"/>
    </source>
</evidence>
<keyword evidence="3 9" id="KW-1134">Transmembrane beta strand</keyword>
<evidence type="ECO:0000256" key="12">
    <source>
        <dbReference type="SAM" id="SignalP"/>
    </source>
</evidence>
<evidence type="ECO:0000259" key="13">
    <source>
        <dbReference type="Pfam" id="PF00593"/>
    </source>
</evidence>
<dbReference type="PANTHER" id="PTHR30442">
    <property type="entry name" value="IRON III DICITRATE TRANSPORT PROTEIN FECA"/>
    <property type="match status" value="1"/>
</dbReference>
<dbReference type="Proteomes" id="UP000627715">
    <property type="component" value="Unassembled WGS sequence"/>
</dbReference>
<dbReference type="InterPro" id="IPR010917">
    <property type="entry name" value="TonB_rcpt_CS"/>
</dbReference>
<evidence type="ECO:0000256" key="10">
    <source>
        <dbReference type="PROSITE-ProRule" id="PRU10144"/>
    </source>
</evidence>
<evidence type="ECO:0000313" key="16">
    <source>
        <dbReference type="Proteomes" id="UP000627715"/>
    </source>
</evidence>
<proteinExistence type="inferred from homology"/>
<evidence type="ECO:0000256" key="11">
    <source>
        <dbReference type="RuleBase" id="RU003357"/>
    </source>
</evidence>
<dbReference type="RefSeq" id="WP_068812144.1">
    <property type="nucleotide sequence ID" value="NZ_BMIY01000004.1"/>
</dbReference>
<dbReference type="PANTHER" id="PTHR30442:SF0">
    <property type="entry name" value="FE(3+) DICITRATE TRANSPORT PROTEIN FECA"/>
    <property type="match status" value="1"/>
</dbReference>
<organism evidence="15 16">
    <name type="scientific">Pseudohongiella nitratireducens</name>
    <dbReference type="NCBI Taxonomy" id="1768907"/>
    <lineage>
        <taxon>Bacteria</taxon>
        <taxon>Pseudomonadati</taxon>
        <taxon>Pseudomonadota</taxon>
        <taxon>Gammaproteobacteria</taxon>
        <taxon>Pseudomonadales</taxon>
        <taxon>Pseudohongiellaceae</taxon>
        <taxon>Pseudohongiella</taxon>
    </lineage>
</organism>
<dbReference type="InterPro" id="IPR000531">
    <property type="entry name" value="Beta-barrel_TonB"/>
</dbReference>
<dbReference type="GO" id="GO:0009279">
    <property type="term" value="C:cell outer membrane"/>
    <property type="evidence" value="ECO:0007669"/>
    <property type="project" value="UniProtKB-SubCell"/>
</dbReference>
<dbReference type="EMBL" id="BMIY01000004">
    <property type="protein sequence ID" value="GGG55229.1"/>
    <property type="molecule type" value="Genomic_DNA"/>
</dbReference>
<dbReference type="Pfam" id="PF07715">
    <property type="entry name" value="Plug"/>
    <property type="match status" value="1"/>
</dbReference>
<feature type="chain" id="PRO_5037896001" evidence="12">
    <location>
        <begin position="20"/>
        <end position="717"/>
    </location>
</feature>
<keyword evidence="5 12" id="KW-0732">Signal</keyword>
<dbReference type="Gene3D" id="2.40.170.20">
    <property type="entry name" value="TonB-dependent receptor, beta-barrel domain"/>
    <property type="match status" value="1"/>
</dbReference>
<reference evidence="15" key="1">
    <citation type="journal article" date="2014" name="Int. J. Syst. Evol. Microbiol.">
        <title>Complete genome sequence of Corynebacterium casei LMG S-19264T (=DSM 44701T), isolated from a smear-ripened cheese.</title>
        <authorList>
            <consortium name="US DOE Joint Genome Institute (JGI-PGF)"/>
            <person name="Walter F."/>
            <person name="Albersmeier A."/>
            <person name="Kalinowski J."/>
            <person name="Ruckert C."/>
        </authorList>
    </citation>
    <scope>NUCLEOTIDE SEQUENCE</scope>
    <source>
        <strain evidence="15">CGMCC 1.15425</strain>
    </source>
</reference>
<dbReference type="InterPro" id="IPR012910">
    <property type="entry name" value="Plug_dom"/>
</dbReference>
<evidence type="ECO:0000256" key="8">
    <source>
        <dbReference type="ARBA" id="ARBA00023237"/>
    </source>
</evidence>
<reference evidence="15" key="2">
    <citation type="submission" date="2020-09" db="EMBL/GenBank/DDBJ databases">
        <authorList>
            <person name="Sun Q."/>
            <person name="Zhou Y."/>
        </authorList>
    </citation>
    <scope>NUCLEOTIDE SEQUENCE</scope>
    <source>
        <strain evidence="15">CGMCC 1.15425</strain>
    </source>
</reference>
<feature type="domain" description="TonB-dependent receptor-like beta-barrel" evidence="13">
    <location>
        <begin position="236"/>
        <end position="687"/>
    </location>
</feature>
<keyword evidence="8 9" id="KW-0998">Cell outer membrane</keyword>
<feature type="domain" description="TonB-dependent receptor plug" evidence="14">
    <location>
        <begin position="36"/>
        <end position="146"/>
    </location>
</feature>
<keyword evidence="6 11" id="KW-0798">TonB box</keyword>
<dbReference type="PROSITE" id="PS52016">
    <property type="entry name" value="TONB_DEPENDENT_REC_3"/>
    <property type="match status" value="1"/>
</dbReference>
<feature type="signal peptide" evidence="12">
    <location>
        <begin position="1"/>
        <end position="19"/>
    </location>
</feature>
<evidence type="ECO:0000256" key="4">
    <source>
        <dbReference type="ARBA" id="ARBA00022692"/>
    </source>
</evidence>
<evidence type="ECO:0000256" key="6">
    <source>
        <dbReference type="ARBA" id="ARBA00023077"/>
    </source>
</evidence>
<keyword evidence="4 9" id="KW-0812">Transmembrane</keyword>
<comment type="caution">
    <text evidence="15">The sequence shown here is derived from an EMBL/GenBank/DDBJ whole genome shotgun (WGS) entry which is preliminary data.</text>
</comment>
<dbReference type="GO" id="GO:0033214">
    <property type="term" value="P:siderophore-iron import into cell"/>
    <property type="evidence" value="ECO:0007669"/>
    <property type="project" value="TreeGrafter"/>
</dbReference>
<keyword evidence="15" id="KW-0675">Receptor</keyword>
<keyword evidence="7 9" id="KW-0472">Membrane</keyword>
<dbReference type="InterPro" id="IPR036942">
    <property type="entry name" value="Beta-barrel_TonB_sf"/>
</dbReference>
<dbReference type="PROSITE" id="PS01156">
    <property type="entry name" value="TONB_DEPENDENT_REC_2"/>
    <property type="match status" value="1"/>
</dbReference>
<comment type="similarity">
    <text evidence="9 11">Belongs to the TonB-dependent receptor family.</text>
</comment>
<dbReference type="InterPro" id="IPR037066">
    <property type="entry name" value="Plug_dom_sf"/>
</dbReference>
<evidence type="ECO:0000256" key="2">
    <source>
        <dbReference type="ARBA" id="ARBA00022448"/>
    </source>
</evidence>
<dbReference type="SUPFAM" id="SSF56935">
    <property type="entry name" value="Porins"/>
    <property type="match status" value="1"/>
</dbReference>
<name>A0A917GRI5_9GAMM</name>
<sequence length="717" mass="79124">MFKRTLLFTSILISTQAAASNDQLQEVTIIGSAEDAMQLPGSAHVVSEAELEKFAYTDINRMVRQVPGVYLQEEDGFGLRPNIGIRGSGSERSDKITLLEDGVLMAPAPYSAPAAYYFPTAGRMHRIEILKGASILRQGPATVGGVVNLISTPIPSQTSAEINLETGDFSTHNLNASYGTRSAHWGMLLETQQLQSDGFKKIDRSNQDSGFEVEDYLAKFTVNTAGDSSFYQQLDLKIQYSEELSNETYVGLTDRDFRDTSNRRYGLTANDQMDTRHSSISARHLVQLNDQITLTTTAYQNRFKRDWFKVDKIDGSSFGSLIDAANIGDVSAQSILNGDTDAEISIKHNAREYTSQGLQSVAEWSVSSHQMELGIRYHEDDVDRFQPSEVFQQSSGNLVFDRITSPSSSNNRIEEAEALAIHFMDTWQASAQLDVTMGLRHEDIDTRQLRYSDPQRSTRTLTANNSVSETLWSLGATYDLTPNWQVLAGVHTGFAPASAGSSDNVEPEKSQNYEAGFRYQSDAFNSSVIGFFSDYESTVLNCSQAFPCGQQSSGSQSLGQSEIAGVELMLETRLYNSGSVQVPLMVSFTHTDAEITDAESNDSLQAGDVLRYVPENVLSTQVGINYGDSLSVYVNANYVSEMCHNNECDRPGINDTLLETDETLIFDLVGHYNINDNTRLYIKIDNILDEQEIVARSPGGARPSKPRAASVGVNFQF</sequence>
<dbReference type="Gene3D" id="2.170.130.10">
    <property type="entry name" value="TonB-dependent receptor, plug domain"/>
    <property type="match status" value="1"/>
</dbReference>
<dbReference type="OrthoDB" id="9760494at2"/>
<evidence type="ECO:0000313" key="15">
    <source>
        <dbReference type="EMBL" id="GGG55229.1"/>
    </source>
</evidence>
<evidence type="ECO:0000259" key="14">
    <source>
        <dbReference type="Pfam" id="PF07715"/>
    </source>
</evidence>
<evidence type="ECO:0000256" key="7">
    <source>
        <dbReference type="ARBA" id="ARBA00023136"/>
    </source>
</evidence>